<dbReference type="EMBL" id="BMPD01000002">
    <property type="protein sequence ID" value="GGK61056.1"/>
    <property type="molecule type" value="Genomic_DNA"/>
</dbReference>
<comment type="caution">
    <text evidence="4">The sequence shown here is derived from an EMBL/GenBank/DDBJ whole genome shotgun (WGS) entry which is preliminary data.</text>
</comment>
<feature type="domain" description="HTH bat-type" evidence="3">
    <location>
        <begin position="189"/>
        <end position="240"/>
    </location>
</feature>
<sequence>MDTDSSDTTAAPSSGGLQLTLELEHPDCWMREVTAATSARLLVNAAYLVDGKVKAHVVAYAESAAAVEALVAATRASDHTHAVTEMDTRRSFGGISAPVNKATSTLLVEYGPEESIHDALVSHGFMNQEPIRIRDGTEYWTVAIDESRATIQEKLDAVCEEKDATITVTQITSATTGSKESEGLAVRQLSDKQLEVFELARNRGYYDYPRAVSGSELADELGIAKTTFHEHLRKVEATLLGPRDTDRDGRQ</sequence>
<protein>
    <recommendedName>
        <fullName evidence="3">HTH bat-type domain-containing protein</fullName>
    </recommendedName>
</protein>
<evidence type="ECO:0000313" key="5">
    <source>
        <dbReference type="Proteomes" id="UP000614221"/>
    </source>
</evidence>
<dbReference type="OrthoDB" id="27447at2157"/>
<evidence type="ECO:0000256" key="2">
    <source>
        <dbReference type="ARBA" id="ARBA00023163"/>
    </source>
</evidence>
<reference evidence="4" key="2">
    <citation type="submission" date="2020-09" db="EMBL/GenBank/DDBJ databases">
        <authorList>
            <person name="Sun Q."/>
            <person name="Ohkuma M."/>
        </authorList>
    </citation>
    <scope>NUCLEOTIDE SEQUENCE</scope>
    <source>
        <strain evidence="4">JCM 19018</strain>
    </source>
</reference>
<gene>
    <name evidence="4" type="ORF">GCM10009067_11780</name>
</gene>
<dbReference type="PANTHER" id="PTHR34236:SF1">
    <property type="entry name" value="DIMETHYL SULFOXIDE REDUCTASE TRANSCRIPTIONAL ACTIVATOR"/>
    <property type="match status" value="1"/>
</dbReference>
<keyword evidence="2" id="KW-0804">Transcription</keyword>
<accession>A0A830EW07</accession>
<dbReference type="Proteomes" id="UP000614221">
    <property type="component" value="Unassembled WGS sequence"/>
</dbReference>
<organism evidence="4 5">
    <name type="scientific">Haloarcula sebkhae</name>
    <dbReference type="NCBI Taxonomy" id="932660"/>
    <lineage>
        <taxon>Archaea</taxon>
        <taxon>Methanobacteriati</taxon>
        <taxon>Methanobacteriota</taxon>
        <taxon>Stenosarchaea group</taxon>
        <taxon>Halobacteria</taxon>
        <taxon>Halobacteriales</taxon>
        <taxon>Haloarculaceae</taxon>
        <taxon>Haloarcula</taxon>
    </lineage>
</organism>
<dbReference type="InterPro" id="IPR007050">
    <property type="entry name" value="HTH_bacterioopsin"/>
</dbReference>
<name>A0A830EW07_9EURY</name>
<evidence type="ECO:0000259" key="3">
    <source>
        <dbReference type="Pfam" id="PF04967"/>
    </source>
</evidence>
<proteinExistence type="predicted"/>
<reference evidence="4" key="1">
    <citation type="journal article" date="2014" name="Int. J. Syst. Evol. Microbiol.">
        <title>Complete genome sequence of Corynebacterium casei LMG S-19264T (=DSM 44701T), isolated from a smear-ripened cheese.</title>
        <authorList>
            <consortium name="US DOE Joint Genome Institute (JGI-PGF)"/>
            <person name="Walter F."/>
            <person name="Albersmeier A."/>
            <person name="Kalinowski J."/>
            <person name="Ruckert C."/>
        </authorList>
    </citation>
    <scope>NUCLEOTIDE SEQUENCE</scope>
    <source>
        <strain evidence="4">JCM 19018</strain>
    </source>
</reference>
<dbReference type="AlphaFoldDB" id="A0A830EW07"/>
<dbReference type="RefSeq" id="WP_188976198.1">
    <property type="nucleotide sequence ID" value="NZ_BMPD01000002.1"/>
</dbReference>
<dbReference type="Pfam" id="PF04967">
    <property type="entry name" value="HTH_10"/>
    <property type="match status" value="1"/>
</dbReference>
<evidence type="ECO:0000256" key="1">
    <source>
        <dbReference type="ARBA" id="ARBA00023015"/>
    </source>
</evidence>
<dbReference type="PANTHER" id="PTHR34236">
    <property type="entry name" value="DIMETHYL SULFOXIDE REDUCTASE TRANSCRIPTIONAL ACTIVATOR"/>
    <property type="match status" value="1"/>
</dbReference>
<keyword evidence="1" id="KW-0805">Transcription regulation</keyword>
<evidence type="ECO:0000313" key="4">
    <source>
        <dbReference type="EMBL" id="GGK61056.1"/>
    </source>
</evidence>